<feature type="compositionally biased region" description="Basic residues" evidence="6">
    <location>
        <begin position="107"/>
        <end position="116"/>
    </location>
</feature>
<comment type="similarity">
    <text evidence="1">Belongs to the bacterial ribosomal protein bL27 family.</text>
</comment>
<accession>A0A955LA48</accession>
<keyword evidence="2 7" id="KW-0689">Ribosomal protein</keyword>
<reference evidence="7" key="2">
    <citation type="journal article" date="2021" name="Microbiome">
        <title>Successional dynamics and alternative stable states in a saline activated sludge microbial community over 9 years.</title>
        <authorList>
            <person name="Wang Y."/>
            <person name="Ye J."/>
            <person name="Ju F."/>
            <person name="Liu L."/>
            <person name="Boyd J.A."/>
            <person name="Deng Y."/>
            <person name="Parks D.H."/>
            <person name="Jiang X."/>
            <person name="Yin X."/>
            <person name="Woodcroft B.J."/>
            <person name="Tyson G.W."/>
            <person name="Hugenholtz P."/>
            <person name="Polz M.F."/>
            <person name="Zhang T."/>
        </authorList>
    </citation>
    <scope>NUCLEOTIDE SEQUENCE</scope>
    <source>
        <strain evidence="7">HKST-UBA09</strain>
    </source>
</reference>
<dbReference type="FunFam" id="2.40.50.100:FF:000020">
    <property type="entry name" value="50S ribosomal protein L27"/>
    <property type="match status" value="1"/>
</dbReference>
<proteinExistence type="inferred from homology"/>
<sequence length="116" mass="12377">MAHVKSGGSAKRTVDVAGKRLGVKKFGGEAVKPGDIIIRQRGTKTHPGVNTGMGKDHTIFSKINGFVSFRRLTGHKRGKNIVDVLLEVPAKKEEVKVSTTKSSAKAKTTKAPKSAK</sequence>
<dbReference type="NCBIfam" id="TIGR00062">
    <property type="entry name" value="L27"/>
    <property type="match status" value="1"/>
</dbReference>
<reference evidence="7" key="1">
    <citation type="submission" date="2020-04" db="EMBL/GenBank/DDBJ databases">
        <authorList>
            <person name="Zhang T."/>
        </authorList>
    </citation>
    <scope>NUCLEOTIDE SEQUENCE</scope>
    <source>
        <strain evidence="7">HKST-UBA09</strain>
    </source>
</reference>
<dbReference type="GO" id="GO:0003735">
    <property type="term" value="F:structural constituent of ribosome"/>
    <property type="evidence" value="ECO:0007669"/>
    <property type="project" value="InterPro"/>
</dbReference>
<dbReference type="GO" id="GO:0005840">
    <property type="term" value="C:ribosome"/>
    <property type="evidence" value="ECO:0007669"/>
    <property type="project" value="UniProtKB-KW"/>
</dbReference>
<evidence type="ECO:0000313" key="8">
    <source>
        <dbReference type="Proteomes" id="UP000714915"/>
    </source>
</evidence>
<feature type="region of interest" description="Disordered" evidence="6">
    <location>
        <begin position="95"/>
        <end position="116"/>
    </location>
</feature>
<dbReference type="Gene3D" id="2.40.50.100">
    <property type="match status" value="1"/>
</dbReference>
<evidence type="ECO:0000256" key="5">
    <source>
        <dbReference type="ARBA" id="ARBA00035477"/>
    </source>
</evidence>
<dbReference type="PANTHER" id="PTHR15893:SF0">
    <property type="entry name" value="LARGE RIBOSOMAL SUBUNIT PROTEIN BL27M"/>
    <property type="match status" value="1"/>
</dbReference>
<organism evidence="7 8">
    <name type="scientific">Candidatus Dojkabacteria bacterium</name>
    <dbReference type="NCBI Taxonomy" id="2099670"/>
    <lineage>
        <taxon>Bacteria</taxon>
        <taxon>Candidatus Dojkabacteria</taxon>
    </lineage>
</organism>
<dbReference type="InterPro" id="IPR001684">
    <property type="entry name" value="Ribosomal_bL27"/>
</dbReference>
<dbReference type="GO" id="GO:0006412">
    <property type="term" value="P:translation"/>
    <property type="evidence" value="ECO:0007669"/>
    <property type="project" value="InterPro"/>
</dbReference>
<dbReference type="PRINTS" id="PR00063">
    <property type="entry name" value="RIBOSOMALL27"/>
</dbReference>
<evidence type="ECO:0000256" key="4">
    <source>
        <dbReference type="ARBA" id="ARBA00035175"/>
    </source>
</evidence>
<dbReference type="InterPro" id="IPR018261">
    <property type="entry name" value="Ribosomal_bL27_CS"/>
</dbReference>
<dbReference type="EMBL" id="JAGQLF010000026">
    <property type="protein sequence ID" value="MCA9386927.1"/>
    <property type="molecule type" value="Genomic_DNA"/>
</dbReference>
<gene>
    <name evidence="7" type="primary">rpmA</name>
    <name evidence="7" type="ORF">KC669_02745</name>
</gene>
<dbReference type="PROSITE" id="PS00831">
    <property type="entry name" value="RIBOSOMAL_L27"/>
    <property type="match status" value="1"/>
</dbReference>
<evidence type="ECO:0000256" key="1">
    <source>
        <dbReference type="ARBA" id="ARBA00010797"/>
    </source>
</evidence>
<evidence type="ECO:0000313" key="7">
    <source>
        <dbReference type="EMBL" id="MCA9386927.1"/>
    </source>
</evidence>
<keyword evidence="3" id="KW-0687">Ribonucleoprotein</keyword>
<evidence type="ECO:0000256" key="3">
    <source>
        <dbReference type="ARBA" id="ARBA00023274"/>
    </source>
</evidence>
<evidence type="ECO:0000256" key="6">
    <source>
        <dbReference type="SAM" id="MobiDB-lite"/>
    </source>
</evidence>
<dbReference type="GO" id="GO:1990904">
    <property type="term" value="C:ribonucleoprotein complex"/>
    <property type="evidence" value="ECO:0007669"/>
    <property type="project" value="UniProtKB-KW"/>
</dbReference>
<dbReference type="SUPFAM" id="SSF110324">
    <property type="entry name" value="Ribosomal L27 protein-like"/>
    <property type="match status" value="1"/>
</dbReference>
<protein>
    <recommendedName>
        <fullName evidence="4">Large ribosomal subunit protein bL27</fullName>
    </recommendedName>
    <alternativeName>
        <fullName evidence="5">50S ribosomal protein L27</fullName>
    </alternativeName>
</protein>
<comment type="caution">
    <text evidence="7">The sequence shown here is derived from an EMBL/GenBank/DDBJ whole genome shotgun (WGS) entry which is preliminary data.</text>
</comment>
<evidence type="ECO:0000256" key="2">
    <source>
        <dbReference type="ARBA" id="ARBA00022980"/>
    </source>
</evidence>
<dbReference type="PANTHER" id="PTHR15893">
    <property type="entry name" value="RIBOSOMAL PROTEIN L27"/>
    <property type="match status" value="1"/>
</dbReference>
<name>A0A955LA48_9BACT</name>
<dbReference type="AlphaFoldDB" id="A0A955LA48"/>
<dbReference type="Pfam" id="PF01016">
    <property type="entry name" value="Ribosomal_L27"/>
    <property type="match status" value="1"/>
</dbReference>
<dbReference type="Proteomes" id="UP000714915">
    <property type="component" value="Unassembled WGS sequence"/>
</dbReference>